<dbReference type="PANTHER" id="PTHR13325">
    <property type="entry name" value="PROTEASE M50 MEMBRANE-BOUND TRANSCRIPTION FACTOR SITE 2 PROTEASE"/>
    <property type="match status" value="1"/>
</dbReference>
<dbReference type="AlphaFoldDB" id="A0A518I0I0"/>
<feature type="transmembrane region" description="Helical" evidence="3">
    <location>
        <begin position="438"/>
        <end position="456"/>
    </location>
</feature>
<protein>
    <submittedName>
        <fullName evidence="4">Peptide zinc metalloprotease protein YydH</fullName>
    </submittedName>
</protein>
<evidence type="ECO:0000256" key="1">
    <source>
        <dbReference type="SAM" id="Coils"/>
    </source>
</evidence>
<reference evidence="4 5" key="1">
    <citation type="submission" date="2019-03" db="EMBL/GenBank/DDBJ databases">
        <title>Deep-cultivation of Planctomycetes and their phenomic and genomic characterization uncovers novel biology.</title>
        <authorList>
            <person name="Wiegand S."/>
            <person name="Jogler M."/>
            <person name="Boedeker C."/>
            <person name="Pinto D."/>
            <person name="Vollmers J."/>
            <person name="Rivas-Marin E."/>
            <person name="Kohn T."/>
            <person name="Peeters S.H."/>
            <person name="Heuer A."/>
            <person name="Rast P."/>
            <person name="Oberbeckmann S."/>
            <person name="Bunk B."/>
            <person name="Jeske O."/>
            <person name="Meyerdierks A."/>
            <person name="Storesund J.E."/>
            <person name="Kallscheuer N."/>
            <person name="Luecker S."/>
            <person name="Lage O.M."/>
            <person name="Pohl T."/>
            <person name="Merkel B.J."/>
            <person name="Hornburger P."/>
            <person name="Mueller R.-W."/>
            <person name="Bruemmer F."/>
            <person name="Labrenz M."/>
            <person name="Spormann A.M."/>
            <person name="Op den Camp H."/>
            <person name="Overmann J."/>
            <person name="Amann R."/>
            <person name="Jetten M.S.M."/>
            <person name="Mascher T."/>
            <person name="Medema M.H."/>
            <person name="Devos D.P."/>
            <person name="Kaster A.-K."/>
            <person name="Ovreas L."/>
            <person name="Rohde M."/>
            <person name="Galperin M.Y."/>
            <person name="Jogler C."/>
        </authorList>
    </citation>
    <scope>NUCLEOTIDE SEQUENCE [LARGE SCALE GENOMIC DNA]</scope>
    <source>
        <strain evidence="4 5">Enr13</strain>
    </source>
</reference>
<dbReference type="Proteomes" id="UP000319004">
    <property type="component" value="Chromosome"/>
</dbReference>
<keyword evidence="3" id="KW-0472">Membrane</keyword>
<keyword evidence="4" id="KW-0378">Hydrolase</keyword>
<dbReference type="GO" id="GO:0004222">
    <property type="term" value="F:metalloendopeptidase activity"/>
    <property type="evidence" value="ECO:0007669"/>
    <property type="project" value="InterPro"/>
</dbReference>
<keyword evidence="5" id="KW-1185">Reference proteome</keyword>
<keyword evidence="3" id="KW-1133">Transmembrane helix</keyword>
<dbReference type="GO" id="GO:0031293">
    <property type="term" value="P:membrane protein intracellular domain proteolysis"/>
    <property type="evidence" value="ECO:0007669"/>
    <property type="project" value="TreeGrafter"/>
</dbReference>
<dbReference type="EMBL" id="CP037423">
    <property type="protein sequence ID" value="QDV46610.1"/>
    <property type="molecule type" value="Genomic_DNA"/>
</dbReference>
<accession>A0A518I0I0</accession>
<dbReference type="RefSeq" id="WP_197455474.1">
    <property type="nucleotide sequence ID" value="NZ_CP037423.1"/>
</dbReference>
<feature type="transmembrane region" description="Helical" evidence="3">
    <location>
        <begin position="158"/>
        <end position="182"/>
    </location>
</feature>
<dbReference type="CDD" id="cd05709">
    <property type="entry name" value="S2P-M50"/>
    <property type="match status" value="1"/>
</dbReference>
<feature type="compositionally biased region" description="Basic and acidic residues" evidence="2">
    <location>
        <begin position="1"/>
        <end position="11"/>
    </location>
</feature>
<feature type="region of interest" description="Disordered" evidence="2">
    <location>
        <begin position="574"/>
        <end position="614"/>
    </location>
</feature>
<feature type="transmembrane region" description="Helical" evidence="3">
    <location>
        <begin position="364"/>
        <end position="388"/>
    </location>
</feature>
<feature type="region of interest" description="Disordered" evidence="2">
    <location>
        <begin position="1"/>
        <end position="20"/>
    </location>
</feature>
<name>A0A518I0I0_9BACT</name>
<keyword evidence="3" id="KW-0812">Transmembrane</keyword>
<feature type="coiled-coil region" evidence="1">
    <location>
        <begin position="535"/>
        <end position="569"/>
    </location>
</feature>
<keyword evidence="4" id="KW-0645">Protease</keyword>
<proteinExistence type="predicted"/>
<feature type="transmembrane region" description="Helical" evidence="3">
    <location>
        <begin position="261"/>
        <end position="283"/>
    </location>
</feature>
<organism evidence="4 5">
    <name type="scientific">Stieleria neptunia</name>
    <dbReference type="NCBI Taxonomy" id="2527979"/>
    <lineage>
        <taxon>Bacteria</taxon>
        <taxon>Pseudomonadati</taxon>
        <taxon>Planctomycetota</taxon>
        <taxon>Planctomycetia</taxon>
        <taxon>Pirellulales</taxon>
        <taxon>Pirellulaceae</taxon>
        <taxon>Stieleria</taxon>
    </lineage>
</organism>
<gene>
    <name evidence="4" type="primary">yydH_1</name>
    <name evidence="4" type="ORF">Enr13x_65190</name>
</gene>
<dbReference type="InterPro" id="IPR001193">
    <property type="entry name" value="MBTPS2"/>
</dbReference>
<keyword evidence="1" id="KW-0175">Coiled coil</keyword>
<feature type="transmembrane region" description="Helical" evidence="3">
    <location>
        <begin position="400"/>
        <end position="417"/>
    </location>
</feature>
<evidence type="ECO:0000313" key="5">
    <source>
        <dbReference type="Proteomes" id="UP000319004"/>
    </source>
</evidence>
<feature type="compositionally biased region" description="Polar residues" evidence="2">
    <location>
        <begin position="583"/>
        <end position="600"/>
    </location>
</feature>
<feature type="transmembrane region" description="Helical" evidence="3">
    <location>
        <begin position="289"/>
        <end position="310"/>
    </location>
</feature>
<dbReference type="GO" id="GO:0016020">
    <property type="term" value="C:membrane"/>
    <property type="evidence" value="ECO:0007669"/>
    <property type="project" value="InterPro"/>
</dbReference>
<evidence type="ECO:0000256" key="3">
    <source>
        <dbReference type="SAM" id="Phobius"/>
    </source>
</evidence>
<dbReference type="Gene3D" id="2.40.30.170">
    <property type="match status" value="1"/>
</dbReference>
<dbReference type="GO" id="GO:0005737">
    <property type="term" value="C:cytoplasm"/>
    <property type="evidence" value="ECO:0007669"/>
    <property type="project" value="TreeGrafter"/>
</dbReference>
<evidence type="ECO:0000313" key="4">
    <source>
        <dbReference type="EMBL" id="QDV46610.1"/>
    </source>
</evidence>
<feature type="transmembrane region" description="Helical" evidence="3">
    <location>
        <begin position="194"/>
        <end position="214"/>
    </location>
</feature>
<sequence>MTLTPLRDRRSQSSANSPIGLRKRPDLVFVQTNHKHDSAVVVKDPIAMKYHRMRDDEWFVLDRLRPDVSLESLRDQYEARYRPAKLSLSQLNDLLFRFHRLGLTLSDRAGQGDRLLEKRQSDRRRRITQQFSSILFLRFPGVDPEPLLRRLYPLVRPLLGAAGVAAMSLLAVAAIVTLASNWDRFAAEFPAMQQWFQLRCVFTLAAVLGVTKVLHELGHALVCKHFGGECHQIGPMLLVFTPALYCDTSDSWMLPNRFARAAVGLAGIGTEVLLASIATLLWASTGPTLIHSLAMNVMVVCSVSTVLFNANPLLRYDGYYVLSDLCDVPNLGQKSRELTSRLAASLAFGVAATDEEPIGRRERFWLVVYAVMATVYRWALTLLILWFLMLMLRPYRLESLGIVLCIVAAGGLLVSSFRGPFSFLRHPGKRRQIRMNRLIRSGLVIATLLVIASIPFPSGESADGRVVPRDETPIYIATGGHLDDLAVSAGMSVDEGDLIATLSNAEVVHQFSKTEARVKSQRELVQTLKSSRLQLADAANELPVAESVLVELEQQLETHRRRREALKIRSPSTGRLIAPPRRSPTTEPTAGQATDLTLTRWSGDPTEPRNRGCFVEPGTELFTVIGDDHWDAELVVSASQVQRIKVSNEVKLVLESDPAHPLTGTVAEISSKQWTVDDNRQRRDDEQATRMETPTETSYVVRVELDTTDAIAKDALRTGSDVSARITAEPISVLGRTVRFLNRLLRFR</sequence>
<dbReference type="PANTHER" id="PTHR13325:SF3">
    <property type="entry name" value="MEMBRANE-BOUND TRANSCRIPTION FACTOR SITE-2 PROTEASE"/>
    <property type="match status" value="1"/>
</dbReference>
<keyword evidence="4" id="KW-0482">Metalloprotease</keyword>
<dbReference type="KEGG" id="snep:Enr13x_65190"/>
<evidence type="ECO:0000256" key="2">
    <source>
        <dbReference type="SAM" id="MobiDB-lite"/>
    </source>
</evidence>